<accession>A0A177JJL2</accession>
<keyword evidence="1" id="KW-0614">Plasmid</keyword>
<evidence type="ECO:0000313" key="1">
    <source>
        <dbReference type="EMBL" id="AYO75466.1"/>
    </source>
</evidence>
<gene>
    <name evidence="2" type="ORF">AX777_22600</name>
    <name evidence="1" type="ORF">EBF16_00155</name>
    <name evidence="3" type="ORF">H3V42_32305</name>
</gene>
<dbReference type="RefSeq" id="WP_063976894.1">
    <property type="nucleotide sequence ID" value="NZ_CP033227.1"/>
</dbReference>
<evidence type="ECO:0000313" key="2">
    <source>
        <dbReference type="EMBL" id="OAH40966.1"/>
    </source>
</evidence>
<dbReference type="Proteomes" id="UP000077262">
    <property type="component" value="Unassembled WGS sequence"/>
</dbReference>
<reference evidence="1 5" key="2">
    <citation type="submission" date="2018-10" db="EMBL/GenBank/DDBJ databases">
        <title>Characterization and genome analysis of a novel bacterium Sphingobium yanoikuyae SJTF8 capable of degrading PAHs.</title>
        <authorList>
            <person name="Yin C."/>
            <person name="Xiong W."/>
            <person name="Liang R."/>
        </authorList>
    </citation>
    <scope>NUCLEOTIDE SEQUENCE [LARGE SCALE GENOMIC DNA]</scope>
    <source>
        <strain evidence="1 5">SJTF8</strain>
        <plasmid evidence="5">pf1</plasmid>
        <plasmid evidence="1">pF1</plasmid>
    </source>
</reference>
<name>A0A177JJL2_SPHYA</name>
<dbReference type="OrthoDB" id="7874815at2"/>
<dbReference type="Proteomes" id="UP000515377">
    <property type="component" value="Plasmid unnamed1"/>
</dbReference>
<dbReference type="AlphaFoldDB" id="A0A177JJL2"/>
<geneLocation type="plasmid" evidence="3 6">
    <name>unnamed1</name>
</geneLocation>
<dbReference type="EMBL" id="CP033227">
    <property type="protein sequence ID" value="AYO75466.1"/>
    <property type="molecule type" value="Genomic_DNA"/>
</dbReference>
<proteinExistence type="predicted"/>
<dbReference type="EMBL" id="CP060123">
    <property type="protein sequence ID" value="QNG49511.1"/>
    <property type="molecule type" value="Genomic_DNA"/>
</dbReference>
<dbReference type="EMBL" id="LSTR01000062">
    <property type="protein sequence ID" value="OAH40966.1"/>
    <property type="molecule type" value="Genomic_DNA"/>
</dbReference>
<geneLocation type="plasmid" evidence="1">
    <name>pF1</name>
</geneLocation>
<evidence type="ECO:0000313" key="4">
    <source>
        <dbReference type="Proteomes" id="UP000077262"/>
    </source>
</evidence>
<dbReference type="Proteomes" id="UP000280708">
    <property type="component" value="Plasmid pF1"/>
</dbReference>
<evidence type="ECO:0000313" key="3">
    <source>
        <dbReference type="EMBL" id="QNG49511.1"/>
    </source>
</evidence>
<geneLocation type="plasmid" evidence="5">
    <name>pf1</name>
</geneLocation>
<evidence type="ECO:0000313" key="6">
    <source>
        <dbReference type="Proteomes" id="UP000515377"/>
    </source>
</evidence>
<evidence type="ECO:0000313" key="5">
    <source>
        <dbReference type="Proteomes" id="UP000280708"/>
    </source>
</evidence>
<protein>
    <submittedName>
        <fullName evidence="2">Uncharacterized protein</fullName>
    </submittedName>
</protein>
<reference evidence="2 4" key="1">
    <citation type="submission" date="2016-02" db="EMBL/GenBank/DDBJ databases">
        <authorList>
            <person name="Wen L."/>
            <person name="He K."/>
            <person name="Yang H."/>
        </authorList>
    </citation>
    <scope>NUCLEOTIDE SEQUENCE [LARGE SCALE GENOMIC DNA]</scope>
    <source>
        <strain evidence="2 4">CD09_2</strain>
    </source>
</reference>
<reference evidence="3 6" key="3">
    <citation type="submission" date="2020-07" db="EMBL/GenBank/DDBJ databases">
        <title>Whole genome sequence of Sphingobium yanoikuyae A3.</title>
        <authorList>
            <person name="Han S.-S."/>
        </authorList>
    </citation>
    <scope>NUCLEOTIDE SEQUENCE [LARGE SCALE GENOMIC DNA]</scope>
    <source>
        <strain evidence="3 6">A3</strain>
        <plasmid evidence="3 6">unnamed1</plasmid>
    </source>
</reference>
<sequence>MHIELRKLQLVASLSHETACYSAEIWIDGNKAFLASNRGSGGADDFHPTGTVTEDAVNAWLAANRPASRLGDSVLPHCLEFEVAALITRATETKRLRAQCRTKLVTIEDGQVFTYALKGRALDDVRARVLAARPTARIVNGDETALAVAIDTLIAVDDRDSA</sequence>
<organism evidence="2 4">
    <name type="scientific">Sphingobium yanoikuyae</name>
    <name type="common">Sphingomonas yanoikuyae</name>
    <dbReference type="NCBI Taxonomy" id="13690"/>
    <lineage>
        <taxon>Bacteria</taxon>
        <taxon>Pseudomonadati</taxon>
        <taxon>Pseudomonadota</taxon>
        <taxon>Alphaproteobacteria</taxon>
        <taxon>Sphingomonadales</taxon>
        <taxon>Sphingomonadaceae</taxon>
        <taxon>Sphingobium</taxon>
    </lineage>
</organism>